<dbReference type="PANTHER" id="PTHR11158">
    <property type="entry name" value="MSF1/PX19 RELATED"/>
    <property type="match status" value="1"/>
</dbReference>
<evidence type="ECO:0000256" key="1">
    <source>
        <dbReference type="SAM" id="MobiDB-lite"/>
    </source>
</evidence>
<feature type="domain" description="PRELI/MSF1" evidence="2">
    <location>
        <begin position="2"/>
        <end position="172"/>
    </location>
</feature>
<dbReference type="Proteomes" id="UP000479190">
    <property type="component" value="Unassembled WGS sequence"/>
</dbReference>
<dbReference type="Pfam" id="PF04707">
    <property type="entry name" value="PRELI"/>
    <property type="match status" value="1"/>
</dbReference>
<keyword evidence="4" id="KW-1185">Reference proteome</keyword>
<sequence length="293" mass="32708">MVKYYETSTIFQFNWEQVAQGFWRRYPNPHSSHVISEDTISREIKDGKLYSKRLLTKTNRVPKWGEKFIKHNYVKIIEESIVDPKEKTLTTYTRNLGYTKVMILDSLRSNLFNCAITRHGVQTDLYSNQDGFVFPGVADRPDKFPLNPHNPGWQDPGIGGGNNGGVWQQPGFNGPNNGDLWQRPGNDWLNNGDFWLQPGNGVSNGGSWQQPGNGGNNGGSWQQPGNGGNTGGSWQPPTTNNDYWNTNTTPTTTQTPVTSGAGQSTTDSPAYTRCFNSCQEIKFAVSSMARQTF</sequence>
<gene>
    <name evidence="3" type="ORF">TBRA_LOCUS4939</name>
</gene>
<organism evidence="3 4">
    <name type="scientific">Trichogramma brassicae</name>
    <dbReference type="NCBI Taxonomy" id="86971"/>
    <lineage>
        <taxon>Eukaryota</taxon>
        <taxon>Metazoa</taxon>
        <taxon>Ecdysozoa</taxon>
        <taxon>Arthropoda</taxon>
        <taxon>Hexapoda</taxon>
        <taxon>Insecta</taxon>
        <taxon>Pterygota</taxon>
        <taxon>Neoptera</taxon>
        <taxon>Endopterygota</taxon>
        <taxon>Hymenoptera</taxon>
        <taxon>Apocrita</taxon>
        <taxon>Proctotrupomorpha</taxon>
        <taxon>Chalcidoidea</taxon>
        <taxon>Trichogrammatidae</taxon>
        <taxon>Trichogramma</taxon>
    </lineage>
</organism>
<accession>A0A6H5IDZ1</accession>
<dbReference type="InterPro" id="IPR006797">
    <property type="entry name" value="PRELI/MSF1_dom"/>
</dbReference>
<dbReference type="GO" id="GO:0005758">
    <property type="term" value="C:mitochondrial intermembrane space"/>
    <property type="evidence" value="ECO:0007669"/>
    <property type="project" value="InterPro"/>
</dbReference>
<proteinExistence type="predicted"/>
<evidence type="ECO:0000313" key="4">
    <source>
        <dbReference type="Proteomes" id="UP000479190"/>
    </source>
</evidence>
<dbReference type="OrthoDB" id="341300at2759"/>
<evidence type="ECO:0000259" key="2">
    <source>
        <dbReference type="PROSITE" id="PS50904"/>
    </source>
</evidence>
<reference evidence="3 4" key="1">
    <citation type="submission" date="2020-02" db="EMBL/GenBank/DDBJ databases">
        <authorList>
            <person name="Ferguson B K."/>
        </authorList>
    </citation>
    <scope>NUCLEOTIDE SEQUENCE [LARGE SCALE GENOMIC DNA]</scope>
</reference>
<feature type="compositionally biased region" description="Low complexity" evidence="1">
    <location>
        <begin position="236"/>
        <end position="258"/>
    </location>
</feature>
<dbReference type="InterPro" id="IPR037365">
    <property type="entry name" value="Slowmo/Ups"/>
</dbReference>
<name>A0A6H5IDZ1_9HYME</name>
<dbReference type="PROSITE" id="PS50904">
    <property type="entry name" value="PRELI_MSF1"/>
    <property type="match status" value="1"/>
</dbReference>
<dbReference type="EMBL" id="CADCXV010000695">
    <property type="protein sequence ID" value="CAB0033016.1"/>
    <property type="molecule type" value="Genomic_DNA"/>
</dbReference>
<protein>
    <recommendedName>
        <fullName evidence="2">PRELI/MSF1 domain-containing protein</fullName>
    </recommendedName>
</protein>
<feature type="region of interest" description="Disordered" evidence="1">
    <location>
        <begin position="199"/>
        <end position="268"/>
    </location>
</feature>
<evidence type="ECO:0000313" key="3">
    <source>
        <dbReference type="EMBL" id="CAB0033016.1"/>
    </source>
</evidence>
<dbReference type="AlphaFoldDB" id="A0A6H5IDZ1"/>